<protein>
    <recommendedName>
        <fullName evidence="3">Sulfur carrier protein FdhD</fullName>
    </recommendedName>
</protein>
<evidence type="ECO:0000256" key="2">
    <source>
        <dbReference type="ARBA" id="ARBA00023150"/>
    </source>
</evidence>
<dbReference type="OrthoDB" id="9782042at2"/>
<gene>
    <name evidence="3" type="primary">fdhD</name>
    <name evidence="5" type="ORF">EI77_03779</name>
</gene>
<dbReference type="GO" id="GO:0005737">
    <property type="term" value="C:cytoplasm"/>
    <property type="evidence" value="ECO:0007669"/>
    <property type="project" value="UniProtKB-SubCell"/>
</dbReference>
<dbReference type="Proteomes" id="UP000295662">
    <property type="component" value="Unassembled WGS sequence"/>
</dbReference>
<comment type="caution">
    <text evidence="5">The sequence shown here is derived from an EMBL/GenBank/DDBJ whole genome shotgun (WGS) entry which is preliminary data.</text>
</comment>
<feature type="compositionally biased region" description="Polar residues" evidence="4">
    <location>
        <begin position="150"/>
        <end position="160"/>
    </location>
</feature>
<organism evidence="5 6">
    <name type="scientific">Prosthecobacter fusiformis</name>
    <dbReference type="NCBI Taxonomy" id="48464"/>
    <lineage>
        <taxon>Bacteria</taxon>
        <taxon>Pseudomonadati</taxon>
        <taxon>Verrucomicrobiota</taxon>
        <taxon>Verrucomicrobiia</taxon>
        <taxon>Verrucomicrobiales</taxon>
        <taxon>Verrucomicrobiaceae</taxon>
        <taxon>Prosthecobacter</taxon>
    </lineage>
</organism>
<comment type="caution">
    <text evidence="3">Lacks conserved residue(s) required for the propagation of feature annotation.</text>
</comment>
<accession>A0A4R7RL96</accession>
<dbReference type="GO" id="GO:0097163">
    <property type="term" value="F:sulfur carrier activity"/>
    <property type="evidence" value="ECO:0007669"/>
    <property type="project" value="UniProtKB-UniRule"/>
</dbReference>
<dbReference type="HAMAP" id="MF_00187">
    <property type="entry name" value="FdhD"/>
    <property type="match status" value="1"/>
</dbReference>
<dbReference type="InterPro" id="IPR003786">
    <property type="entry name" value="FdhD"/>
</dbReference>
<reference evidence="5 6" key="1">
    <citation type="submission" date="2019-03" db="EMBL/GenBank/DDBJ databases">
        <title>Genomic Encyclopedia of Archaeal and Bacterial Type Strains, Phase II (KMG-II): from individual species to whole genera.</title>
        <authorList>
            <person name="Goeker M."/>
        </authorList>
    </citation>
    <scope>NUCLEOTIDE SEQUENCE [LARGE SCALE GENOMIC DNA]</scope>
    <source>
        <strain evidence="5 6">ATCC 25309</strain>
    </source>
</reference>
<evidence type="ECO:0000256" key="1">
    <source>
        <dbReference type="ARBA" id="ARBA00022490"/>
    </source>
</evidence>
<dbReference type="PIRSF" id="PIRSF015626">
    <property type="entry name" value="FdhD"/>
    <property type="match status" value="1"/>
</dbReference>
<name>A0A4R7RL96_9BACT</name>
<dbReference type="Gene3D" id="3.10.20.10">
    <property type="match status" value="1"/>
</dbReference>
<keyword evidence="6" id="KW-1185">Reference proteome</keyword>
<keyword evidence="1 3" id="KW-0963">Cytoplasm</keyword>
<dbReference type="RefSeq" id="WP_133796787.1">
    <property type="nucleotide sequence ID" value="NZ_SOCA01000009.1"/>
</dbReference>
<dbReference type="SUPFAM" id="SSF53927">
    <property type="entry name" value="Cytidine deaminase-like"/>
    <property type="match status" value="2"/>
</dbReference>
<feature type="active site" description="Cysteine persulfide intermediate" evidence="3">
    <location>
        <position position="111"/>
    </location>
</feature>
<comment type="similarity">
    <text evidence="3">Belongs to the FdhD family.</text>
</comment>
<dbReference type="PANTHER" id="PTHR30592">
    <property type="entry name" value="FORMATE DEHYDROGENASE"/>
    <property type="match status" value="1"/>
</dbReference>
<dbReference type="Pfam" id="PF02634">
    <property type="entry name" value="FdhD-NarQ"/>
    <property type="match status" value="2"/>
</dbReference>
<feature type="region of interest" description="Disordered" evidence="4">
    <location>
        <begin position="133"/>
        <end position="169"/>
    </location>
</feature>
<keyword evidence="2 3" id="KW-0501">Molybdenum cofactor biosynthesis</keyword>
<comment type="subcellular location">
    <subcellularLocation>
        <location evidence="3">Cytoplasm</location>
    </subcellularLocation>
</comment>
<sequence>MSESSTIELTHLQLGHPAEKRQDVVAREEPLEIRVEGRSVAVVMRTPGHDEELVAGFLVTEGVITCARDVLEISQCPSVGNKHGNIVDVLLGRAVVNWESLTRHVFSASSCGLCGKTSIESVFQKFPTLNQNQCSVRSPQPSDEGAGSLPTENCALNTEHSSSSLTPSSFPPISPDLIASLPAKLRAAQETFSKTGGLHASALFDAQGELIVIREDVGRHNALDKVLGYALQRNLLPLSQHILLVSGRVSFEIIQKALAGGIPIVAAISAPSSLAVDFAQDSGQTLIGFLRGETMNVYTHPERLHFPTPA</sequence>
<comment type="function">
    <text evidence="3">Required for formate dehydrogenase (FDH) activity. Acts as a sulfur carrier protein that transfers sulfur from IscS to the molybdenum cofactor prior to its insertion into FDH.</text>
</comment>
<dbReference type="InterPro" id="IPR016193">
    <property type="entry name" value="Cytidine_deaminase-like"/>
</dbReference>
<dbReference type="GO" id="GO:0006777">
    <property type="term" value="P:Mo-molybdopterin cofactor biosynthetic process"/>
    <property type="evidence" value="ECO:0007669"/>
    <property type="project" value="UniProtKB-UniRule"/>
</dbReference>
<proteinExistence type="inferred from homology"/>
<dbReference type="PANTHER" id="PTHR30592:SF1">
    <property type="entry name" value="SULFUR CARRIER PROTEIN FDHD"/>
    <property type="match status" value="1"/>
</dbReference>
<dbReference type="EMBL" id="SOCA01000009">
    <property type="protein sequence ID" value="TDU66042.1"/>
    <property type="molecule type" value="Genomic_DNA"/>
</dbReference>
<dbReference type="AlphaFoldDB" id="A0A4R7RL96"/>
<evidence type="ECO:0000256" key="3">
    <source>
        <dbReference type="HAMAP-Rule" id="MF_00187"/>
    </source>
</evidence>
<evidence type="ECO:0000256" key="4">
    <source>
        <dbReference type="SAM" id="MobiDB-lite"/>
    </source>
</evidence>
<dbReference type="Gene3D" id="3.40.140.10">
    <property type="entry name" value="Cytidine Deaminase, domain 2"/>
    <property type="match status" value="1"/>
</dbReference>
<evidence type="ECO:0000313" key="5">
    <source>
        <dbReference type="EMBL" id="TDU66042.1"/>
    </source>
</evidence>
<evidence type="ECO:0000313" key="6">
    <source>
        <dbReference type="Proteomes" id="UP000295662"/>
    </source>
</evidence>
<dbReference type="GO" id="GO:0016783">
    <property type="term" value="F:sulfurtransferase activity"/>
    <property type="evidence" value="ECO:0007669"/>
    <property type="project" value="InterPro"/>
</dbReference>